<evidence type="ECO:0000256" key="8">
    <source>
        <dbReference type="ARBA" id="ARBA00022989"/>
    </source>
</evidence>
<feature type="compositionally biased region" description="Polar residues" evidence="13">
    <location>
        <begin position="592"/>
        <end position="608"/>
    </location>
</feature>
<gene>
    <name evidence="16" type="ORF">BWQ96_00835</name>
</gene>
<dbReference type="EMBL" id="NBIV01000006">
    <property type="protein sequence ID" value="PXF49261.1"/>
    <property type="molecule type" value="Genomic_DNA"/>
</dbReference>
<keyword evidence="4" id="KW-0813">Transport</keyword>
<feature type="region of interest" description="Disordered" evidence="13">
    <location>
        <begin position="762"/>
        <end position="792"/>
    </location>
</feature>
<keyword evidence="10" id="KW-0472">Membrane</keyword>
<keyword evidence="5" id="KW-0812">Transmembrane</keyword>
<evidence type="ECO:0000256" key="13">
    <source>
        <dbReference type="SAM" id="MobiDB-lite"/>
    </source>
</evidence>
<dbReference type="STRING" id="448386.A0A2V3J481"/>
<dbReference type="GO" id="GO:0005509">
    <property type="term" value="F:calcium ion binding"/>
    <property type="evidence" value="ECO:0007669"/>
    <property type="project" value="InterPro"/>
</dbReference>
<feature type="region of interest" description="Disordered" evidence="13">
    <location>
        <begin position="521"/>
        <end position="569"/>
    </location>
</feature>
<organism evidence="16 17">
    <name type="scientific">Gracilariopsis chorda</name>
    <dbReference type="NCBI Taxonomy" id="448386"/>
    <lineage>
        <taxon>Eukaryota</taxon>
        <taxon>Rhodophyta</taxon>
        <taxon>Florideophyceae</taxon>
        <taxon>Rhodymeniophycidae</taxon>
        <taxon>Gracilariales</taxon>
        <taxon>Gracilariaceae</taxon>
        <taxon>Gracilariopsis</taxon>
    </lineage>
</organism>
<dbReference type="Pfam" id="PF07766">
    <property type="entry name" value="LETM1_RBD"/>
    <property type="match status" value="1"/>
</dbReference>
<evidence type="ECO:0000259" key="15">
    <source>
        <dbReference type="PROSITE" id="PS51758"/>
    </source>
</evidence>
<keyword evidence="4" id="KW-0050">Antiport</keyword>
<dbReference type="PROSITE" id="PS51758">
    <property type="entry name" value="LETM1_RBD"/>
    <property type="match status" value="1"/>
</dbReference>
<dbReference type="InterPro" id="IPR044202">
    <property type="entry name" value="LETM1/MDM38-like"/>
</dbReference>
<feature type="domain" description="EF-hand" evidence="14">
    <location>
        <begin position="726"/>
        <end position="761"/>
    </location>
</feature>
<feature type="compositionally biased region" description="Basic and acidic residues" evidence="13">
    <location>
        <begin position="524"/>
        <end position="569"/>
    </location>
</feature>
<dbReference type="GO" id="GO:0030003">
    <property type="term" value="P:intracellular monoatomic cation homeostasis"/>
    <property type="evidence" value="ECO:0007669"/>
    <property type="project" value="TreeGrafter"/>
</dbReference>
<comment type="caution">
    <text evidence="16">The sequence shown here is derived from an EMBL/GenBank/DDBJ whole genome shotgun (WGS) entry which is preliminary data.</text>
</comment>
<feature type="domain" description="EF-hand" evidence="14">
    <location>
        <begin position="690"/>
        <end position="725"/>
    </location>
</feature>
<dbReference type="GO" id="GO:0043022">
    <property type="term" value="F:ribosome binding"/>
    <property type="evidence" value="ECO:0007669"/>
    <property type="project" value="InterPro"/>
</dbReference>
<evidence type="ECO:0000256" key="2">
    <source>
        <dbReference type="ARBA" id="ARBA00009584"/>
    </source>
</evidence>
<name>A0A2V3J481_9FLOR</name>
<dbReference type="InterPro" id="IPR018247">
    <property type="entry name" value="EF_Hand_1_Ca_BS"/>
</dbReference>
<comment type="subcellular location">
    <subcellularLocation>
        <location evidence="1">Mitochondrion inner membrane</location>
        <topology evidence="1">Single-pass membrane protein</topology>
    </subcellularLocation>
</comment>
<dbReference type="SMART" id="SM00054">
    <property type="entry name" value="EFh"/>
    <property type="match status" value="2"/>
</dbReference>
<dbReference type="AlphaFoldDB" id="A0A2V3J481"/>
<evidence type="ECO:0000256" key="12">
    <source>
        <dbReference type="PROSITE-ProRule" id="PRU01094"/>
    </source>
</evidence>
<feature type="region of interest" description="Disordered" evidence="13">
    <location>
        <begin position="592"/>
        <end position="623"/>
    </location>
</feature>
<dbReference type="InterPro" id="IPR011992">
    <property type="entry name" value="EF-hand-dom_pair"/>
</dbReference>
<evidence type="ECO:0000313" key="17">
    <source>
        <dbReference type="Proteomes" id="UP000247409"/>
    </source>
</evidence>
<feature type="compositionally biased region" description="Polar residues" evidence="13">
    <location>
        <begin position="766"/>
        <end position="792"/>
    </location>
</feature>
<keyword evidence="17" id="KW-1185">Reference proteome</keyword>
<evidence type="ECO:0000256" key="7">
    <source>
        <dbReference type="ARBA" id="ARBA00022837"/>
    </source>
</evidence>
<keyword evidence="9 12" id="KW-0496">Mitochondrion</keyword>
<evidence type="ECO:0000256" key="11">
    <source>
        <dbReference type="ARBA" id="ARBA00031360"/>
    </source>
</evidence>
<accession>A0A2V3J481</accession>
<evidence type="ECO:0000256" key="1">
    <source>
        <dbReference type="ARBA" id="ARBA00004434"/>
    </source>
</evidence>
<evidence type="ECO:0000256" key="4">
    <source>
        <dbReference type="ARBA" id="ARBA00022449"/>
    </source>
</evidence>
<dbReference type="InterPro" id="IPR033122">
    <property type="entry name" value="LETM1-like_RBD"/>
</dbReference>
<dbReference type="GO" id="GO:0005743">
    <property type="term" value="C:mitochondrial inner membrane"/>
    <property type="evidence" value="ECO:0007669"/>
    <property type="project" value="UniProtKB-SubCell"/>
</dbReference>
<comment type="similarity">
    <text evidence="2">Belongs to the LETM1 family.</text>
</comment>
<keyword evidence="6" id="KW-0999">Mitochondrion inner membrane</keyword>
<feature type="domain" description="Letm1 RBD" evidence="15">
    <location>
        <begin position="291"/>
        <end position="566"/>
    </location>
</feature>
<dbReference type="InterPro" id="IPR002048">
    <property type="entry name" value="EF_hand_dom"/>
</dbReference>
<evidence type="ECO:0000256" key="6">
    <source>
        <dbReference type="ARBA" id="ARBA00022792"/>
    </source>
</evidence>
<dbReference type="PROSITE" id="PS50222">
    <property type="entry name" value="EF_HAND_2"/>
    <property type="match status" value="2"/>
</dbReference>
<proteinExistence type="inferred from homology"/>
<evidence type="ECO:0000256" key="10">
    <source>
        <dbReference type="ARBA" id="ARBA00023136"/>
    </source>
</evidence>
<reference evidence="16 17" key="1">
    <citation type="journal article" date="2018" name="Mol. Biol. Evol.">
        <title>Analysis of the draft genome of the red seaweed Gracilariopsis chorda provides insights into genome size evolution in Rhodophyta.</title>
        <authorList>
            <person name="Lee J."/>
            <person name="Yang E.C."/>
            <person name="Graf L."/>
            <person name="Yang J.H."/>
            <person name="Qiu H."/>
            <person name="Zel Zion U."/>
            <person name="Chan C.X."/>
            <person name="Stephens T.G."/>
            <person name="Weber A.P.M."/>
            <person name="Boo G.H."/>
            <person name="Boo S.M."/>
            <person name="Kim K.M."/>
            <person name="Shin Y."/>
            <person name="Jung M."/>
            <person name="Lee S.J."/>
            <person name="Yim H.S."/>
            <person name="Lee J.H."/>
            <person name="Bhattacharya D."/>
            <person name="Yoon H.S."/>
        </authorList>
    </citation>
    <scope>NUCLEOTIDE SEQUENCE [LARGE SCALE GENOMIC DNA]</scope>
    <source>
        <strain evidence="16 17">SKKU-2015</strain>
        <tissue evidence="16">Whole body</tissue>
    </source>
</reference>
<sequence>MRAVQLTSLLRAARRSATSRIATYPRFVPDVSYAAQLRSLSAPFCMYHGQSSSRNEKLRLASLQNLPSAQNDDIQVGVIFPQRLNSVQHMDFFKSAISPLKHTQLLASAHAPHRRRLFQSSSHPLLVSKPERNDRHRLCRGRVVAGVEKKRYIRSRNFASSSKSSNTISESKVTWREALQSPRKAATYSVQLMRAFVNWAKHMWAGAKLLAADVRVSSRILRKITTGKQISRRERNFIVKTGVDLARLVPFSLFLIIPLAEFALPFALRLFPNMLPSQFQDQMKSEENMRRRLKGRLELAKYLRDVVEEKAKTIKASDANSDLKKEATDLTDFLDSIRSGKYVDASEVARFARFFNDELTIDGAVRPQLVAMCKYMGISPYGHDLFLRFKLRSKLNGIKRDDMEIMWEGGVESLTDEEVAKACGERGIREVDVRRMRRELSDWLDLSQSKEIPGSLLIMSRAFLYATDTEDKEKTGSEGLLETLGSLPEDVIMDVKKAADVGDATTVERLEETLRQAHLIAMESQREAQKEKEDEQKRKKKEAEEEAEKLQVSEEELEKERPPSPDMISDKEVLEKVRIHEQQMADLIMGTDKTTAVPSGEPSVSTEPVESIERDEEAEQKERDGIREMLESLEALASDSAVEREREELQNLKMELALAEDSLRGAEGEESSDFRRLKGVISRLEREIERVDTKVGLRMKLLDKDNDGLMSLEECKGVMNLIAGERDDNVVQETFERLDADDDGNISREDLKRVLREMQYDLGLSEESSQQKQKAPTSDTTRQKEASASNSQ</sequence>
<dbReference type="PANTHER" id="PTHR14009">
    <property type="entry name" value="LEUCINE ZIPPER-EF-HAND CONTAINING TRANSMEMBRANE PROTEIN"/>
    <property type="match status" value="1"/>
</dbReference>
<dbReference type="SUPFAM" id="SSF47473">
    <property type="entry name" value="EF-hand"/>
    <property type="match status" value="1"/>
</dbReference>
<dbReference type="PROSITE" id="PS00018">
    <property type="entry name" value="EF_HAND_1"/>
    <property type="match status" value="1"/>
</dbReference>
<protein>
    <recommendedName>
        <fullName evidence="3">Mitochondrial proton/calcium exchanger protein</fullName>
    </recommendedName>
    <alternativeName>
        <fullName evidence="11">Leucine zipper-EF-hand-containing transmembrane protein 1</fullName>
    </alternativeName>
</protein>
<keyword evidence="8" id="KW-1133">Transmembrane helix</keyword>
<evidence type="ECO:0000259" key="14">
    <source>
        <dbReference type="PROSITE" id="PS50222"/>
    </source>
</evidence>
<keyword evidence="7" id="KW-0106">Calcium</keyword>
<evidence type="ECO:0000256" key="9">
    <source>
        <dbReference type="ARBA" id="ARBA00023128"/>
    </source>
</evidence>
<dbReference type="Proteomes" id="UP000247409">
    <property type="component" value="Unassembled WGS sequence"/>
</dbReference>
<evidence type="ECO:0000256" key="3">
    <source>
        <dbReference type="ARBA" id="ARBA00020557"/>
    </source>
</evidence>
<dbReference type="CDD" id="cd00051">
    <property type="entry name" value="EFh"/>
    <property type="match status" value="1"/>
</dbReference>
<dbReference type="OrthoDB" id="275278at2759"/>
<dbReference type="Gene3D" id="1.10.238.10">
    <property type="entry name" value="EF-hand"/>
    <property type="match status" value="1"/>
</dbReference>
<evidence type="ECO:0000313" key="16">
    <source>
        <dbReference type="EMBL" id="PXF49261.1"/>
    </source>
</evidence>
<evidence type="ECO:0000256" key="5">
    <source>
        <dbReference type="ARBA" id="ARBA00022692"/>
    </source>
</evidence>
<dbReference type="PANTHER" id="PTHR14009:SF1">
    <property type="entry name" value="MITOCHONDRIAL PROTON_CALCIUM EXCHANGER PROTEIN"/>
    <property type="match status" value="1"/>
</dbReference>
<dbReference type="GO" id="GO:0015297">
    <property type="term" value="F:antiporter activity"/>
    <property type="evidence" value="ECO:0007669"/>
    <property type="project" value="UniProtKB-KW"/>
</dbReference>